<feature type="non-terminal residue" evidence="3">
    <location>
        <position position="1"/>
    </location>
</feature>
<sequence length="697" mass="79454">HPSVGGFVSHCGWNSTLESIWCGVPIATWPLYAEQQINAFQLVVELGIAAEIRMDYRSDMRQGINNMTVAAEEIEDGIRRLMNDHEMRNKVKQMKEKSRSLMGRVKYDGLFSQDLRRRFVMKVLMWLRLAIWENFGYYSNSRLRRLKIHLGVTEEDHSLSHPPGFTPEEGLNEGNTVNLDMKNYGENERDDNLFVNLEDGKDNSESVNKNSESKRSGHSKYSVLPRTGGSILNLMKEVVKVGQTMGYNMDGCIKDIVRIVVSQGEFGLIDGILWIDLMIVVVYAPQEAKEKRMLWDYLAHVSNQWVGKLVMMGDFNETIVLFYYVKSGMITVLFLFDSIVTAGIDGFESWTVFGAGSLSYGRTLQWRLPLDDVSNGSINVSAILNKIHQVNNIQASEIAQKAKIKWAIEGDENVKFFHGMLNKKRNQSNIRGIMVNGTWVDDPVQVKREFFEHFRGRFDKPSVNRACIDTPFLSPYRIDQKEDMDNAGISKRRKRNAFDSLRPLGISWDDVLINLVSVKDGGLGFKVVLDHPGGSHSVNVVYRGNFNFLDGLKLDAGLFTGIKINSMVNLSHLFYADDAIFLGQWSELNIDSLVRVLDCFFRALPCISFLTYVLSDYIRLKLGNGENTRFWVDNCLDNFHFEEKRRSGLRELQLNSWLRFLWMDYSRASCDDVTFGLLDKVMGSDGVFSVGFNSKGD</sequence>
<evidence type="ECO:0000313" key="3">
    <source>
        <dbReference type="EMBL" id="GJT52964.1"/>
    </source>
</evidence>
<dbReference type="InterPro" id="IPR002213">
    <property type="entry name" value="UDP_glucos_trans"/>
</dbReference>
<keyword evidence="1" id="KW-0808">Transferase</keyword>
<dbReference type="Proteomes" id="UP001151760">
    <property type="component" value="Unassembled WGS sequence"/>
</dbReference>
<keyword evidence="3" id="KW-0548">Nucleotidyltransferase</keyword>
<reference evidence="3" key="1">
    <citation type="journal article" date="2022" name="Int. J. Mol. Sci.">
        <title>Draft Genome of Tanacetum Coccineum: Genomic Comparison of Closely Related Tanacetum-Family Plants.</title>
        <authorList>
            <person name="Yamashiro T."/>
            <person name="Shiraishi A."/>
            <person name="Nakayama K."/>
            <person name="Satake H."/>
        </authorList>
    </citation>
    <scope>NUCLEOTIDE SEQUENCE</scope>
</reference>
<gene>
    <name evidence="3" type="ORF">Tco_0988018</name>
</gene>
<accession>A0ABQ5EQ58</accession>
<protein>
    <submittedName>
        <fullName evidence="3">RNA-directed DNA polymerase, eukaryota</fullName>
    </submittedName>
</protein>
<keyword evidence="3" id="KW-0695">RNA-directed DNA polymerase</keyword>
<proteinExistence type="predicted"/>
<dbReference type="Pfam" id="PF00201">
    <property type="entry name" value="UDPGT"/>
    <property type="match status" value="1"/>
</dbReference>
<dbReference type="PANTHER" id="PTHR48048">
    <property type="entry name" value="GLYCOSYLTRANSFERASE"/>
    <property type="match status" value="1"/>
</dbReference>
<keyword evidence="4" id="KW-1185">Reference proteome</keyword>
<reference evidence="3" key="2">
    <citation type="submission" date="2022-01" db="EMBL/GenBank/DDBJ databases">
        <authorList>
            <person name="Yamashiro T."/>
            <person name="Shiraishi A."/>
            <person name="Satake H."/>
            <person name="Nakayama K."/>
        </authorList>
    </citation>
    <scope>NUCLEOTIDE SEQUENCE</scope>
</reference>
<dbReference type="Gene3D" id="3.40.50.2000">
    <property type="entry name" value="Glycogen Phosphorylase B"/>
    <property type="match status" value="1"/>
</dbReference>
<name>A0ABQ5EQ58_9ASTR</name>
<dbReference type="InterPro" id="IPR050481">
    <property type="entry name" value="UDP-glycosyltransf_plant"/>
</dbReference>
<dbReference type="PANTHER" id="PTHR48048:SF72">
    <property type="entry name" value="GLYCOSYLTRANSFERASE"/>
    <property type="match status" value="1"/>
</dbReference>
<comment type="caution">
    <text evidence="3">The sequence shown here is derived from an EMBL/GenBank/DDBJ whole genome shotgun (WGS) entry which is preliminary data.</text>
</comment>
<evidence type="ECO:0000256" key="1">
    <source>
        <dbReference type="ARBA" id="ARBA00022679"/>
    </source>
</evidence>
<feature type="region of interest" description="Disordered" evidence="2">
    <location>
        <begin position="196"/>
        <end position="222"/>
    </location>
</feature>
<evidence type="ECO:0000256" key="2">
    <source>
        <dbReference type="SAM" id="MobiDB-lite"/>
    </source>
</evidence>
<evidence type="ECO:0000313" key="4">
    <source>
        <dbReference type="Proteomes" id="UP001151760"/>
    </source>
</evidence>
<dbReference type="SUPFAM" id="SSF53756">
    <property type="entry name" value="UDP-Glycosyltransferase/glycogen phosphorylase"/>
    <property type="match status" value="1"/>
</dbReference>
<organism evidence="3 4">
    <name type="scientific">Tanacetum coccineum</name>
    <dbReference type="NCBI Taxonomy" id="301880"/>
    <lineage>
        <taxon>Eukaryota</taxon>
        <taxon>Viridiplantae</taxon>
        <taxon>Streptophyta</taxon>
        <taxon>Embryophyta</taxon>
        <taxon>Tracheophyta</taxon>
        <taxon>Spermatophyta</taxon>
        <taxon>Magnoliopsida</taxon>
        <taxon>eudicotyledons</taxon>
        <taxon>Gunneridae</taxon>
        <taxon>Pentapetalae</taxon>
        <taxon>asterids</taxon>
        <taxon>campanulids</taxon>
        <taxon>Asterales</taxon>
        <taxon>Asteraceae</taxon>
        <taxon>Asteroideae</taxon>
        <taxon>Anthemideae</taxon>
        <taxon>Anthemidinae</taxon>
        <taxon>Tanacetum</taxon>
    </lineage>
</organism>
<feature type="region of interest" description="Disordered" evidence="2">
    <location>
        <begin position="156"/>
        <end position="182"/>
    </location>
</feature>
<dbReference type="GO" id="GO:0003964">
    <property type="term" value="F:RNA-directed DNA polymerase activity"/>
    <property type="evidence" value="ECO:0007669"/>
    <property type="project" value="UniProtKB-KW"/>
</dbReference>
<dbReference type="EMBL" id="BQNB010016545">
    <property type="protein sequence ID" value="GJT52964.1"/>
    <property type="molecule type" value="Genomic_DNA"/>
</dbReference>
<dbReference type="CDD" id="cd03784">
    <property type="entry name" value="GT1_Gtf-like"/>
    <property type="match status" value="1"/>
</dbReference>